<feature type="transmembrane region" description="Helical" evidence="1">
    <location>
        <begin position="90"/>
        <end position="114"/>
    </location>
</feature>
<organism evidence="2 3">
    <name type="scientific">Ceratitis capitata</name>
    <name type="common">Mediterranean fruit fly</name>
    <name type="synonym">Tephritis capitata</name>
    <dbReference type="NCBI Taxonomy" id="7213"/>
    <lineage>
        <taxon>Eukaryota</taxon>
        <taxon>Metazoa</taxon>
        <taxon>Ecdysozoa</taxon>
        <taxon>Arthropoda</taxon>
        <taxon>Hexapoda</taxon>
        <taxon>Insecta</taxon>
        <taxon>Pterygota</taxon>
        <taxon>Neoptera</taxon>
        <taxon>Endopterygota</taxon>
        <taxon>Diptera</taxon>
        <taxon>Brachycera</taxon>
        <taxon>Muscomorpha</taxon>
        <taxon>Tephritoidea</taxon>
        <taxon>Tephritidae</taxon>
        <taxon>Ceratitis</taxon>
        <taxon>Ceratitis</taxon>
    </lineage>
</organism>
<feature type="transmembrane region" description="Helical" evidence="1">
    <location>
        <begin position="64"/>
        <end position="84"/>
    </location>
</feature>
<evidence type="ECO:0000313" key="2">
    <source>
        <dbReference type="EMBL" id="CAD6996190.1"/>
    </source>
</evidence>
<keyword evidence="1" id="KW-1133">Transmembrane helix</keyword>
<comment type="caution">
    <text evidence="2">The sequence shown here is derived from an EMBL/GenBank/DDBJ whole genome shotgun (WGS) entry which is preliminary data.</text>
</comment>
<evidence type="ECO:0000256" key="1">
    <source>
        <dbReference type="SAM" id="Phobius"/>
    </source>
</evidence>
<reference evidence="2" key="1">
    <citation type="submission" date="2020-11" db="EMBL/GenBank/DDBJ databases">
        <authorList>
            <person name="Whitehead M."/>
        </authorList>
    </citation>
    <scope>NUCLEOTIDE SEQUENCE</scope>
    <source>
        <strain evidence="2">EGII</strain>
    </source>
</reference>
<proteinExistence type="predicted"/>
<protein>
    <submittedName>
        <fullName evidence="2">(Mediterranean fruit fly) hypothetical protein</fullName>
    </submittedName>
</protein>
<name>A0A811UCA3_CERCA</name>
<dbReference type="EMBL" id="CAJHJT010000001">
    <property type="protein sequence ID" value="CAD6996190.1"/>
    <property type="molecule type" value="Genomic_DNA"/>
</dbReference>
<dbReference type="AlphaFoldDB" id="A0A811UCA3"/>
<gene>
    <name evidence="2" type="ORF">CCAP1982_LOCUS4881</name>
</gene>
<dbReference type="Proteomes" id="UP000606786">
    <property type="component" value="Unassembled WGS sequence"/>
</dbReference>
<keyword evidence="3" id="KW-1185">Reference proteome</keyword>
<sequence length="197" mass="22818">MYTYVQNQPTIRPMPAVQEPPTVGARITVVELATVEDMIMIEVMMKLVAYIGTMRIIHTSTSHLTVYNLHSFSLILVLGGIVQILNFYNFWMLIALGLNSLLAWNCFTDLFTWFDLVELTILGRAQNLLYRKIFSWFLCKALFYPERKLSALRVYRSIYLKFDYFSCCCCCSGLLTPLRHRFDQSEPPKSSSGRSRK</sequence>
<keyword evidence="1" id="KW-0812">Transmembrane</keyword>
<accession>A0A811UCA3</accession>
<keyword evidence="1" id="KW-0472">Membrane</keyword>
<evidence type="ECO:0000313" key="3">
    <source>
        <dbReference type="Proteomes" id="UP000606786"/>
    </source>
</evidence>